<evidence type="ECO:0000259" key="1">
    <source>
        <dbReference type="Pfam" id="PF14693"/>
    </source>
</evidence>
<sequence length="155" mass="17024">METKQVNTLLRTHEKSGLLSQIFSLHLERDHAEPSIFPVLPRILHRDPVTDAVENLTLMYCPPDRRVTVPVRIKVVGEELSPGVKKGGYLNLIQRRVNCVGPASAIPKELELDVSSLDFGQRINMSGLNLPAEISIAGAATEHPICKLAGKASRD</sequence>
<dbReference type="EMBL" id="CAXHTA020000005">
    <property type="protein sequence ID" value="CAL5221254.1"/>
    <property type="molecule type" value="Genomic_DNA"/>
</dbReference>
<organism evidence="2 3">
    <name type="scientific">Coccomyxa viridis</name>
    <dbReference type="NCBI Taxonomy" id="1274662"/>
    <lineage>
        <taxon>Eukaryota</taxon>
        <taxon>Viridiplantae</taxon>
        <taxon>Chlorophyta</taxon>
        <taxon>core chlorophytes</taxon>
        <taxon>Trebouxiophyceae</taxon>
        <taxon>Trebouxiophyceae incertae sedis</taxon>
        <taxon>Coccomyxaceae</taxon>
        <taxon>Coccomyxa</taxon>
    </lineage>
</organism>
<proteinExistence type="predicted"/>
<gene>
    <name evidence="2" type="primary">g3409</name>
    <name evidence="2" type="ORF">VP750_LOCUS2913</name>
</gene>
<dbReference type="InterPro" id="IPR011035">
    <property type="entry name" value="Ribosomal_bL25/Gln-tRNA_synth"/>
</dbReference>
<name>A0ABP1FR56_9CHLO</name>
<comment type="caution">
    <text evidence="2">The sequence shown here is derived from an EMBL/GenBank/DDBJ whole genome shotgun (WGS) entry which is preliminary data.</text>
</comment>
<dbReference type="InterPro" id="IPR020930">
    <property type="entry name" value="Ribosomal_uL5_bac-type"/>
</dbReference>
<dbReference type="InterPro" id="IPR037121">
    <property type="entry name" value="Ribosomal_bL25_C"/>
</dbReference>
<dbReference type="PANTHER" id="PTHR33284:SF1">
    <property type="entry name" value="RIBOSOMAL PROTEIN L25_GLN-TRNA SYNTHETASE, ANTI-CODON-BINDING DOMAIN-CONTAINING PROTEIN"/>
    <property type="match status" value="1"/>
</dbReference>
<dbReference type="InterPro" id="IPR020057">
    <property type="entry name" value="Ribosomal_bL25_b-dom"/>
</dbReference>
<dbReference type="PANTHER" id="PTHR33284">
    <property type="entry name" value="RIBOSOMAL PROTEIN L25/GLN-TRNA SYNTHETASE, ANTI-CODON-BINDING DOMAIN-CONTAINING PROTEIN"/>
    <property type="match status" value="1"/>
</dbReference>
<dbReference type="Gene3D" id="2.170.120.20">
    <property type="entry name" value="Ribosomal protein L25, beta domain"/>
    <property type="match status" value="1"/>
</dbReference>
<dbReference type="SUPFAM" id="SSF50715">
    <property type="entry name" value="Ribosomal protein L25-like"/>
    <property type="match status" value="1"/>
</dbReference>
<evidence type="ECO:0000313" key="2">
    <source>
        <dbReference type="EMBL" id="CAL5221254.1"/>
    </source>
</evidence>
<protein>
    <submittedName>
        <fullName evidence="2">G3409 protein</fullName>
    </submittedName>
</protein>
<dbReference type="Pfam" id="PF14693">
    <property type="entry name" value="Ribosomal_TL5_C"/>
    <property type="match status" value="1"/>
</dbReference>
<feature type="domain" description="Large ribosomal subunit protein bL25 beta" evidence="1">
    <location>
        <begin position="67"/>
        <end position="149"/>
    </location>
</feature>
<evidence type="ECO:0000313" key="3">
    <source>
        <dbReference type="Proteomes" id="UP001497392"/>
    </source>
</evidence>
<accession>A0ABP1FR56</accession>
<dbReference type="Proteomes" id="UP001497392">
    <property type="component" value="Unassembled WGS sequence"/>
</dbReference>
<keyword evidence="3" id="KW-1185">Reference proteome</keyword>
<reference evidence="2 3" key="1">
    <citation type="submission" date="2024-06" db="EMBL/GenBank/DDBJ databases">
        <authorList>
            <person name="Kraege A."/>
            <person name="Thomma B."/>
        </authorList>
    </citation>
    <scope>NUCLEOTIDE SEQUENCE [LARGE SCALE GENOMIC DNA]</scope>
</reference>